<dbReference type="AlphaFoldDB" id="A0A450RU41"/>
<proteinExistence type="predicted"/>
<evidence type="ECO:0000313" key="2">
    <source>
        <dbReference type="EMBL" id="VFJ42565.1"/>
    </source>
</evidence>
<evidence type="ECO:0000256" key="1">
    <source>
        <dbReference type="SAM" id="SignalP"/>
    </source>
</evidence>
<name>A0A450RU41_9GAMM</name>
<accession>A0A450RU41</accession>
<evidence type="ECO:0008006" key="3">
    <source>
        <dbReference type="Google" id="ProtNLM"/>
    </source>
</evidence>
<reference evidence="2" key="1">
    <citation type="submission" date="2019-02" db="EMBL/GenBank/DDBJ databases">
        <authorList>
            <person name="Gruber-Vodicka R. H."/>
            <person name="Seah K. B. B."/>
        </authorList>
    </citation>
    <scope>NUCLEOTIDE SEQUENCE</scope>
    <source>
        <strain evidence="2">BECK_DK161</strain>
    </source>
</reference>
<keyword evidence="1" id="KW-0732">Signal</keyword>
<organism evidence="2">
    <name type="scientific">Candidatus Kentrum sp. DK</name>
    <dbReference type="NCBI Taxonomy" id="2126562"/>
    <lineage>
        <taxon>Bacteria</taxon>
        <taxon>Pseudomonadati</taxon>
        <taxon>Pseudomonadota</taxon>
        <taxon>Gammaproteobacteria</taxon>
        <taxon>Candidatus Kentrum</taxon>
    </lineage>
</organism>
<gene>
    <name evidence="2" type="ORF">BECKDK2373C_GA0170839_1001102</name>
</gene>
<feature type="signal peptide" evidence="1">
    <location>
        <begin position="1"/>
        <end position="31"/>
    </location>
</feature>
<dbReference type="InterPro" id="IPR010727">
    <property type="entry name" value="DUF1302"/>
</dbReference>
<sequence length="543" mass="59422">MSNKKQQYPGRLAVLGSAISLALAASVPASALEFDTELFDGSIDTTLSFGTISRVQGRDSSITGTAGGRVATALNSYDGGNLNYDTGMVNQVWKVISDIEVNHKSDKAGAFFRVKAFRDPLNDDKTSKKELNFSDEGLDRVGRDIEVLDAYGWFRFDAAGMPSEVRVGKQVLNWGESTFIQGGINAINPADMAALHAPGMELREALLPVNLVSVSASPTEDFSVQGFYQLEGEQLRFDPAGSYFSTLDAEFPTGKYPDKGGQWGVALRYFSEELNGTEFGAYYMNYHSRIPAFSSDPTRFPSSLGFFLEYPEDVQLFGVSFNTGLGDWALQGEYSFKKGAPLQRDDMEVWVSSGGVPWDGGAIPDAYVPGYIERDVSQVQMTVSRIFNQVMGAESFLFLAEAGLTHVHDMPDQNVFRLDGPGTITSGNPAYNALLGGFTESSDHFADATSWGYQLYGEWTFNDVFHGVNLLPHAAFQHDVNGISPAGQTGLFLEDRKSVSLGVAATYKKEWSADLSYTSFFGAGQYNLLNDRDYVGFNVKYSF</sequence>
<feature type="chain" id="PRO_5019290206" description="DUF1302 domain-containing protein" evidence="1">
    <location>
        <begin position="32"/>
        <end position="543"/>
    </location>
</feature>
<dbReference type="EMBL" id="CAADEY010000001">
    <property type="protein sequence ID" value="VFJ42565.1"/>
    <property type="molecule type" value="Genomic_DNA"/>
</dbReference>
<protein>
    <recommendedName>
        <fullName evidence="3">DUF1302 domain-containing protein</fullName>
    </recommendedName>
</protein>
<dbReference type="Pfam" id="PF06980">
    <property type="entry name" value="DUF1302"/>
    <property type="match status" value="1"/>
</dbReference>